<name>A0A194V9S9_CYTMA</name>
<reference evidence="3" key="1">
    <citation type="submission" date="2014-12" db="EMBL/GenBank/DDBJ databases">
        <title>Genome Sequence of Valsa Canker Pathogens Uncovers a Specific Adaption of Colonization on Woody Bark.</title>
        <authorList>
            <person name="Yin Z."/>
            <person name="Liu H."/>
            <person name="Gao X."/>
            <person name="Li Z."/>
            <person name="Song N."/>
            <person name="Ke X."/>
            <person name="Dai Q."/>
            <person name="Wu Y."/>
            <person name="Sun Y."/>
            <person name="Xu J.-R."/>
            <person name="Kang Z.K."/>
            <person name="Wang L."/>
            <person name="Huang L."/>
        </authorList>
    </citation>
    <scope>NUCLEOTIDE SEQUENCE [LARGE SCALE GENOMIC DNA]</scope>
    <source>
        <strain evidence="3">SXYL134</strain>
    </source>
</reference>
<protein>
    <submittedName>
        <fullName evidence="2">Uncharacterized protein</fullName>
    </submittedName>
</protein>
<accession>A0A194V9S9</accession>
<keyword evidence="3" id="KW-1185">Reference proteome</keyword>
<dbReference type="EMBL" id="KN714758">
    <property type="protein sequence ID" value="KUI60772.1"/>
    <property type="molecule type" value="Genomic_DNA"/>
</dbReference>
<dbReference type="AlphaFoldDB" id="A0A194V9S9"/>
<dbReference type="OrthoDB" id="4581301at2759"/>
<proteinExistence type="predicted"/>
<evidence type="ECO:0000313" key="2">
    <source>
        <dbReference type="EMBL" id="KUI60772.1"/>
    </source>
</evidence>
<feature type="region of interest" description="Disordered" evidence="1">
    <location>
        <begin position="103"/>
        <end position="124"/>
    </location>
</feature>
<evidence type="ECO:0000313" key="3">
    <source>
        <dbReference type="Proteomes" id="UP000078576"/>
    </source>
</evidence>
<organism evidence="2 3">
    <name type="scientific">Cytospora mali</name>
    <name type="common">Apple Valsa canker fungus</name>
    <name type="synonym">Valsa mali</name>
    <dbReference type="NCBI Taxonomy" id="578113"/>
    <lineage>
        <taxon>Eukaryota</taxon>
        <taxon>Fungi</taxon>
        <taxon>Dikarya</taxon>
        <taxon>Ascomycota</taxon>
        <taxon>Pezizomycotina</taxon>
        <taxon>Sordariomycetes</taxon>
        <taxon>Sordariomycetidae</taxon>
        <taxon>Diaporthales</taxon>
        <taxon>Cytosporaceae</taxon>
        <taxon>Cytospora</taxon>
    </lineage>
</organism>
<gene>
    <name evidence="2" type="ORF">VP1G_07970</name>
</gene>
<evidence type="ECO:0000256" key="1">
    <source>
        <dbReference type="SAM" id="MobiDB-lite"/>
    </source>
</evidence>
<sequence>MSQVSKLKFTVSHESRPEPTIMRRFRAPFYPSTPSHLRRSCVGPKSWSTQKRSFLEQYPKGVIIQKKNKPTKAKFPTFELPDIVLDLDAEDSPHVRPFRARDAVQQNKKWKHDPAAEEVSSRVGKLRKDTARDDKMMRHQATRHYTLQTISDYDVFAIALFGGSNVSSSLADLKSRDGRGHGYLPSFNSLRTNGIPERILAGDANKVIPFMLHRMHLSRTTEDTGGLEVFNIAIRHLKNLGQLRKLCFGRASASSRKIFTSHDSIDNIVQTLRSMPPQPPEDILKFINNFTIRQLSEKAGLNASMSLYGLETASRLKLLPPIVQYLQICLSQGFILRDDRSIEILETVGHGILGALEEGQGTAWGTRPELFALLTGHSLASSEPQSALFGLDMFRRQEDPRLHLVYVRLLAELGALRLLWYSRREDLEEAGITAFIRCVQVLSRAKGDASVDYTTVTGDLEKDAYLDLCTIDSLDAYRTSVMSTEAPSASNIDDRISLDEVKDAYKSTDIHQAMTHFEELISRVAV</sequence>
<dbReference type="Proteomes" id="UP000078576">
    <property type="component" value="Unassembled WGS sequence"/>
</dbReference>